<evidence type="ECO:0000259" key="6">
    <source>
        <dbReference type="PROSITE" id="PS50901"/>
    </source>
</evidence>
<gene>
    <name evidence="7" type="ORF">M3I41_01540</name>
</gene>
<feature type="domain" description="FtsK" evidence="6">
    <location>
        <begin position="672"/>
        <end position="860"/>
    </location>
</feature>
<dbReference type="InterPro" id="IPR032030">
    <property type="entry name" value="YscD_cytoplasmic_dom"/>
</dbReference>
<feature type="binding site" evidence="4">
    <location>
        <begin position="1012"/>
        <end position="1019"/>
    </location>
    <ligand>
        <name>ATP</name>
        <dbReference type="ChEBI" id="CHEBI:30616"/>
    </ligand>
</feature>
<organism evidence="7 8">
    <name type="scientific">Actinomyces graevenitzii</name>
    <dbReference type="NCBI Taxonomy" id="55565"/>
    <lineage>
        <taxon>Bacteria</taxon>
        <taxon>Bacillati</taxon>
        <taxon>Actinomycetota</taxon>
        <taxon>Actinomycetes</taxon>
        <taxon>Actinomycetales</taxon>
        <taxon>Actinomycetaceae</taxon>
        <taxon>Actinomyces</taxon>
    </lineage>
</organism>
<dbReference type="InterPro" id="IPR000253">
    <property type="entry name" value="FHA_dom"/>
</dbReference>
<dbReference type="PANTHER" id="PTHR22683:SF1">
    <property type="entry name" value="TYPE VII SECRETION SYSTEM PROTEIN ESSC"/>
    <property type="match status" value="1"/>
</dbReference>
<dbReference type="InterPro" id="IPR027417">
    <property type="entry name" value="P-loop_NTPase"/>
</dbReference>
<dbReference type="SMART" id="SM00382">
    <property type="entry name" value="AAA"/>
    <property type="match status" value="2"/>
</dbReference>
<dbReference type="KEGG" id="agh:M3I41_01540"/>
<evidence type="ECO:0000259" key="5">
    <source>
        <dbReference type="PROSITE" id="PS50006"/>
    </source>
</evidence>
<dbReference type="InterPro" id="IPR002543">
    <property type="entry name" value="FtsK_dom"/>
</dbReference>
<feature type="domain" description="FHA" evidence="5">
    <location>
        <begin position="121"/>
        <end position="169"/>
    </location>
</feature>
<dbReference type="GO" id="GO:0003677">
    <property type="term" value="F:DNA binding"/>
    <property type="evidence" value="ECO:0007669"/>
    <property type="project" value="InterPro"/>
</dbReference>
<protein>
    <submittedName>
        <fullName evidence="7">FtsK/SpoIIIE domain-containing protein</fullName>
    </submittedName>
</protein>
<proteinExistence type="predicted"/>
<dbReference type="EMBL" id="CP097095">
    <property type="protein sequence ID" value="UQF79986.1"/>
    <property type="molecule type" value="Genomic_DNA"/>
</dbReference>
<dbReference type="Pfam" id="PF16697">
    <property type="entry name" value="Yop-YscD_cpl"/>
    <property type="match status" value="1"/>
</dbReference>
<feature type="binding site" evidence="4">
    <location>
        <begin position="690"/>
        <end position="697"/>
    </location>
    <ligand>
        <name>ATP</name>
        <dbReference type="ChEBI" id="CHEBI:30616"/>
    </ligand>
</feature>
<dbReference type="CDD" id="cd00060">
    <property type="entry name" value="FHA"/>
    <property type="match status" value="1"/>
</dbReference>
<evidence type="ECO:0000256" key="2">
    <source>
        <dbReference type="ARBA" id="ARBA00022741"/>
    </source>
</evidence>
<dbReference type="Gene3D" id="3.40.50.300">
    <property type="entry name" value="P-loop containing nucleotide triphosphate hydrolases"/>
    <property type="match status" value="4"/>
</dbReference>
<evidence type="ECO:0000313" key="7">
    <source>
        <dbReference type="EMBL" id="UQF79986.1"/>
    </source>
</evidence>
<dbReference type="Proteomes" id="UP000830236">
    <property type="component" value="Chromosome"/>
</dbReference>
<dbReference type="InterPro" id="IPR003593">
    <property type="entry name" value="AAA+_ATPase"/>
</dbReference>
<dbReference type="SUPFAM" id="SSF52540">
    <property type="entry name" value="P-loop containing nucleoside triphosphate hydrolases"/>
    <property type="match status" value="2"/>
</dbReference>
<keyword evidence="1" id="KW-0597">Phosphoprotein</keyword>
<dbReference type="SUPFAM" id="SSF49879">
    <property type="entry name" value="SMAD/FHA domain"/>
    <property type="match status" value="1"/>
</dbReference>
<dbReference type="PROSITE" id="PS50006">
    <property type="entry name" value="FHA_DOMAIN"/>
    <property type="match status" value="1"/>
</dbReference>
<keyword evidence="3 4" id="KW-0067">ATP-binding</keyword>
<accession>A0A9E7AG49</accession>
<evidence type="ECO:0000256" key="1">
    <source>
        <dbReference type="ARBA" id="ARBA00022553"/>
    </source>
</evidence>
<feature type="domain" description="FtsK" evidence="6">
    <location>
        <begin position="995"/>
        <end position="1186"/>
    </location>
</feature>
<dbReference type="SMART" id="SM00240">
    <property type="entry name" value="FHA"/>
    <property type="match status" value="1"/>
</dbReference>
<reference evidence="7" key="1">
    <citation type="submission" date="2022-05" db="EMBL/GenBank/DDBJ databases">
        <title>Using nanopore sequencing to obtain complete genomes from saliva samples.</title>
        <authorList>
            <person name="Baker J.L."/>
        </authorList>
    </citation>
    <scope>NUCLEOTIDE SEQUENCE</scope>
    <source>
        <strain evidence="7">JCVI-JB-Ag32</strain>
    </source>
</reference>
<name>A0A9E7AG49_9ACTO</name>
<evidence type="ECO:0000256" key="3">
    <source>
        <dbReference type="ARBA" id="ARBA00022840"/>
    </source>
</evidence>
<evidence type="ECO:0000313" key="8">
    <source>
        <dbReference type="Proteomes" id="UP000830236"/>
    </source>
</evidence>
<keyword evidence="2 4" id="KW-0547">Nucleotide-binding</keyword>
<dbReference type="InterPro" id="IPR050206">
    <property type="entry name" value="FtsK/SpoIIIE/SftA"/>
</dbReference>
<dbReference type="GO" id="GO:0005524">
    <property type="term" value="F:ATP binding"/>
    <property type="evidence" value="ECO:0007669"/>
    <property type="project" value="UniProtKB-UniRule"/>
</dbReference>
<dbReference type="Pfam" id="PF01580">
    <property type="entry name" value="FtsK_SpoIIIE"/>
    <property type="match status" value="2"/>
</dbReference>
<dbReference type="Gene3D" id="2.60.200.20">
    <property type="match status" value="1"/>
</dbReference>
<sequence length="1473" mass="158299">MKLRLNLLRGDGSHNLQITTDATATVGDVAAALASAGPSEAGQAIDPATVSINIIDTAGRGRARALTSDTLLEDSGLHSGAKVSLMQNPADTNVAGEHVAVLSVVSGPDRGRVFPLYEGSNLVGRDDNVDVSLSDPMVSKQHMRVVVGTEVEVRDLNSSNGVVVNGQRVQRLKLGPLDSVKIGKSEVKVALVTTTLSATDAAGSAGINFIRTPRVVPRTPAVEIKLPEAPTQQNPNPLPFIAMLAPAFMGLMMYSVTHNPYSLMFVCMSPMMMGGMWVDGKWRRKRALKEQLEAFEVSIKETQKHIEQVFANEREVRKQQYPPIEAIVRHAEMGGPLLWSRRPEHPEFMQIRIGLGTDLPVARMEKDKEAKNGLPQCLSTIAALRAQYAMIDDVPIVVNLRQDGAFGISGLRADIDPVARAVITQLVCMHSPAELVVACLTDPAGRSRWDWLEWLPHTASPFSPLGELHLAADAAVGASLVSHLEEIIFQRLQTRPRPRGPLNPTVEETDALHVPDVVVIVDQSQVDQARLNRIVESGPDVGVHVIWVAESASQVPAACRSYLTVSGSESTVGFVRRSVNATNVRPENLGLSQVRALAKHMSPMVDAGVPVDDDSDLPRSISFISLTGAELADDASAQVARWQATNSIIDRTKTVPMDRPVSLSALVGQGADAPLALDLRVHGPHALVGGTTGAGKSEFLQSWVLGMAQAVSPDRLTFLFVDYKGGSAFAACTHLPHCVGLVTDLSPAMVRRALTSLGAEIHYRERLLNEKGKKDLAELEKSGDPECPPSLIIVVDEFAALAGEVPEFVDGVVDVAQRGRSLGLHLIMATQRPAGVIKDNLRANTNLRVALRMADESDSQDVLGEKIAAHFPPEIPGRGAAKTGPGRITPFQSAYPGARTSAQATGASVSVDEMTFGALNPWQVAKVQTSGRSIDKDIDRVVATVGQAARIAGLPVPRKPWLDELATAYDLNHLPQRRDTKLVLGVMDDPVHQSQVPAYFLPEKDSNICFFGAAGSGKSTALRSLALAASITPRSGAVDIYGMDFAGASLKVLEKLPSVGTIVSGDDSEGVERLLRKLSSIIDERTDRFTAASAGTLSDYQRISGHTNDHRILLLLDGLGAMRSEYEKTVYGAANLDILQRILTDGRSVGVHVAATCDWTTPYRGNVLSAFLMKVVLRQSNMDDYINFGVAKDVLSPASPPGRAMIMGDGREMQLAIMGDSSNEMAQAQLIEAFGKYLSRQGRIKPEAIANLPTELSEADLPKVYQGWPVLGMASQDLDPATFVPTGAMMVAGPPQAATTSALLWLAGSLKQWDPKVRRVFISPRRSALADVAGLWDLTMVGDEQIKEGLEKIKDYVAMQAPDNHPLLVLVVEHYPEVVGTPVEKDLLAAVKQAKRSGHLVIAEGETSGWSGYSPMLAEIKNSRTGLLIQPDTGDGETLLRTPTPRIQRGEMVPGRGYWISAAKAVKVQIVAS</sequence>
<dbReference type="PROSITE" id="PS50901">
    <property type="entry name" value="FTSK"/>
    <property type="match status" value="2"/>
</dbReference>
<dbReference type="PANTHER" id="PTHR22683">
    <property type="entry name" value="SPORULATION PROTEIN RELATED"/>
    <property type="match status" value="1"/>
</dbReference>
<evidence type="ECO:0000256" key="4">
    <source>
        <dbReference type="PROSITE-ProRule" id="PRU00289"/>
    </source>
</evidence>
<dbReference type="InterPro" id="IPR008984">
    <property type="entry name" value="SMAD_FHA_dom_sf"/>
</dbReference>